<evidence type="ECO:0000256" key="1">
    <source>
        <dbReference type="SAM" id="MobiDB-lite"/>
    </source>
</evidence>
<sequence>MISSLTTAVTASTSSVSTSATSSSSSTSSGSETASNHSDLNYPEPVVYSGKQYRKSKSYMGASHYNSSSNTYQSGRAPNAAGGGNGNHVAYRRSHSDRRNSFDRTFAERNRDFVPIVPPSRPVLSSSNIAGVMASASKLTIIERFGKGRIAYPIMQKSIR</sequence>
<gene>
    <name evidence="2" type="ORF">M5D96_009845</name>
</gene>
<keyword evidence="3" id="KW-1185">Reference proteome</keyword>
<reference evidence="2" key="1">
    <citation type="journal article" date="2023" name="Genome Biol. Evol.">
        <title>Long-read-based Genome Assembly of Drosophila gunungcola Reveals Fewer Chemosensory Genes in Flower-breeding Species.</title>
        <authorList>
            <person name="Negi A."/>
            <person name="Liao B.Y."/>
            <person name="Yeh S.D."/>
        </authorList>
    </citation>
    <scope>NUCLEOTIDE SEQUENCE</scope>
    <source>
        <strain evidence="2">Sukarami</strain>
    </source>
</reference>
<proteinExistence type="predicted"/>
<dbReference type="EMBL" id="JAMKOV010000013">
    <property type="protein sequence ID" value="KAI8037099.1"/>
    <property type="molecule type" value="Genomic_DNA"/>
</dbReference>
<comment type="caution">
    <text evidence="2">The sequence shown here is derived from an EMBL/GenBank/DDBJ whole genome shotgun (WGS) entry which is preliminary data.</text>
</comment>
<evidence type="ECO:0000313" key="3">
    <source>
        <dbReference type="Proteomes" id="UP001059596"/>
    </source>
</evidence>
<feature type="compositionally biased region" description="Low complexity" evidence="1">
    <location>
        <begin position="1"/>
        <end position="35"/>
    </location>
</feature>
<accession>A0A9Q0BMP5</accession>
<dbReference type="AlphaFoldDB" id="A0A9Q0BMP5"/>
<feature type="region of interest" description="Disordered" evidence="1">
    <location>
        <begin position="59"/>
        <end position="98"/>
    </location>
</feature>
<organism evidence="2 3">
    <name type="scientific">Drosophila gunungcola</name>
    <name type="common">fruit fly</name>
    <dbReference type="NCBI Taxonomy" id="103775"/>
    <lineage>
        <taxon>Eukaryota</taxon>
        <taxon>Metazoa</taxon>
        <taxon>Ecdysozoa</taxon>
        <taxon>Arthropoda</taxon>
        <taxon>Hexapoda</taxon>
        <taxon>Insecta</taxon>
        <taxon>Pterygota</taxon>
        <taxon>Neoptera</taxon>
        <taxon>Endopterygota</taxon>
        <taxon>Diptera</taxon>
        <taxon>Brachycera</taxon>
        <taxon>Muscomorpha</taxon>
        <taxon>Ephydroidea</taxon>
        <taxon>Drosophilidae</taxon>
        <taxon>Drosophila</taxon>
        <taxon>Sophophora</taxon>
    </lineage>
</organism>
<feature type="region of interest" description="Disordered" evidence="1">
    <location>
        <begin position="1"/>
        <end position="45"/>
    </location>
</feature>
<feature type="compositionally biased region" description="Polar residues" evidence="1">
    <location>
        <begin position="64"/>
        <end position="74"/>
    </location>
</feature>
<dbReference type="Proteomes" id="UP001059596">
    <property type="component" value="Unassembled WGS sequence"/>
</dbReference>
<protein>
    <submittedName>
        <fullName evidence="2">Uncharacterized protein</fullName>
    </submittedName>
</protein>
<evidence type="ECO:0000313" key="2">
    <source>
        <dbReference type="EMBL" id="KAI8037099.1"/>
    </source>
</evidence>
<name>A0A9Q0BMP5_9MUSC</name>